<reference evidence="2" key="1">
    <citation type="submission" date="2022-08" db="EMBL/GenBank/DDBJ databases">
        <authorList>
            <consortium name="DOE Joint Genome Institute"/>
            <person name="Min B."/>
            <person name="Riley R."/>
            <person name="Sierra-Patev S."/>
            <person name="Naranjo-Ortiz M."/>
            <person name="Looney B."/>
            <person name="Konkel Z."/>
            <person name="Slot J.C."/>
            <person name="Sakamoto Y."/>
            <person name="Steenwyk J.L."/>
            <person name="Rokas A."/>
            <person name="Carro J."/>
            <person name="Camarero S."/>
            <person name="Ferreira P."/>
            <person name="Molpeceres G."/>
            <person name="Ruiz-Duenas F.J."/>
            <person name="Serrano A."/>
            <person name="Henrissat B."/>
            <person name="Drula E."/>
            <person name="Hughes K.W."/>
            <person name="Mata J.L."/>
            <person name="Ishikawa N.K."/>
            <person name="Vargas-Isla R."/>
            <person name="Ushijima S."/>
            <person name="Smith C.A."/>
            <person name="Ahrendt S."/>
            <person name="Andreopoulos W."/>
            <person name="He G."/>
            <person name="Labutti K."/>
            <person name="Lipzen A."/>
            <person name="Ng V."/>
            <person name="Sandor L."/>
            <person name="Barry K."/>
            <person name="Martinez A.T."/>
            <person name="Xiao Y."/>
            <person name="Gibbons J.G."/>
            <person name="Terashima K."/>
            <person name="Hibbett D.S."/>
            <person name="Grigoriev I.V."/>
        </authorList>
    </citation>
    <scope>NUCLEOTIDE SEQUENCE</scope>
    <source>
        <strain evidence="2">TFB10291</strain>
    </source>
</reference>
<feature type="transmembrane region" description="Helical" evidence="1">
    <location>
        <begin position="254"/>
        <end position="272"/>
    </location>
</feature>
<evidence type="ECO:0000313" key="2">
    <source>
        <dbReference type="EMBL" id="KAJ3786391.1"/>
    </source>
</evidence>
<protein>
    <submittedName>
        <fullName evidence="2">Uncharacterized protein</fullName>
    </submittedName>
</protein>
<keyword evidence="1" id="KW-0812">Transmembrane</keyword>
<sequence>MADARSYGSCYTTYVRCTRVNMYMSGVYIYIFRAPTFSNPTGYLYSLWNLDAFADYCRRLTAPTKKKLETRRPMMTVFSKLQLVLAFAALSLSTAAAVAQGSLESESTTSAPPLVTATSIAVVTAVQTSFTIVPGSSITSTDLITSISHPPESSDSITVATPSVTISSVSRTNANSTPTSLAVASTSPSSTVSLSVGSGANKGVVPVSSGFVVTVTSSTNAVESATASTGSGSGSALGAASNGAFGVYGSVPRLSAVVVVLSTLLGGAIAIGL</sequence>
<feature type="transmembrane region" description="Helical" evidence="1">
    <location>
        <begin position="111"/>
        <end position="133"/>
    </location>
</feature>
<gene>
    <name evidence="2" type="ORF">GGU10DRAFT_173350</name>
</gene>
<keyword evidence="1" id="KW-1133">Transmembrane helix</keyword>
<dbReference type="Proteomes" id="UP001163798">
    <property type="component" value="Unassembled WGS sequence"/>
</dbReference>
<name>A0AA38ND89_9AGAR</name>
<accession>A0AA38ND89</accession>
<keyword evidence="1" id="KW-0472">Membrane</keyword>
<keyword evidence="3" id="KW-1185">Reference proteome</keyword>
<feature type="transmembrane region" description="Helical" evidence="1">
    <location>
        <begin position="81"/>
        <end position="99"/>
    </location>
</feature>
<organism evidence="2 3">
    <name type="scientific">Lentinula aff. detonsa</name>
    <dbReference type="NCBI Taxonomy" id="2804958"/>
    <lineage>
        <taxon>Eukaryota</taxon>
        <taxon>Fungi</taxon>
        <taxon>Dikarya</taxon>
        <taxon>Basidiomycota</taxon>
        <taxon>Agaricomycotina</taxon>
        <taxon>Agaricomycetes</taxon>
        <taxon>Agaricomycetidae</taxon>
        <taxon>Agaricales</taxon>
        <taxon>Marasmiineae</taxon>
        <taxon>Omphalotaceae</taxon>
        <taxon>Lentinula</taxon>
    </lineage>
</organism>
<comment type="caution">
    <text evidence="2">The sequence shown here is derived from an EMBL/GenBank/DDBJ whole genome shotgun (WGS) entry which is preliminary data.</text>
</comment>
<dbReference type="AlphaFoldDB" id="A0AA38ND89"/>
<dbReference type="EMBL" id="MU793315">
    <property type="protein sequence ID" value="KAJ3786391.1"/>
    <property type="molecule type" value="Genomic_DNA"/>
</dbReference>
<evidence type="ECO:0000313" key="3">
    <source>
        <dbReference type="Proteomes" id="UP001163798"/>
    </source>
</evidence>
<proteinExistence type="predicted"/>
<evidence type="ECO:0000256" key="1">
    <source>
        <dbReference type="SAM" id="Phobius"/>
    </source>
</evidence>